<dbReference type="PANTHER" id="PTHR37162:SF10">
    <property type="entry name" value="DUF4371 DOMAIN-CONTAINING PROTEIN"/>
    <property type="match status" value="1"/>
</dbReference>
<keyword evidence="3" id="KW-1185">Reference proteome</keyword>
<proteinExistence type="predicted"/>
<name>A0A7M7NID2_STRPU</name>
<evidence type="ECO:0008006" key="4">
    <source>
        <dbReference type="Google" id="ProtNLM"/>
    </source>
</evidence>
<evidence type="ECO:0000313" key="3">
    <source>
        <dbReference type="Proteomes" id="UP000007110"/>
    </source>
</evidence>
<protein>
    <recommendedName>
        <fullName evidence="4">DUF4371 domain-containing protein</fullName>
    </recommendedName>
</protein>
<feature type="region of interest" description="Disordered" evidence="1">
    <location>
        <begin position="226"/>
        <end position="369"/>
    </location>
</feature>
<dbReference type="SUPFAM" id="SSF58104">
    <property type="entry name" value="Methyl-accepting chemotaxis protein (MCP) signaling domain"/>
    <property type="match status" value="1"/>
</dbReference>
<dbReference type="SUPFAM" id="SSF53098">
    <property type="entry name" value="Ribonuclease H-like"/>
    <property type="match status" value="1"/>
</dbReference>
<dbReference type="OrthoDB" id="6151961at2759"/>
<dbReference type="Proteomes" id="UP000007110">
    <property type="component" value="Unassembled WGS sequence"/>
</dbReference>
<dbReference type="PANTHER" id="PTHR37162">
    <property type="entry name" value="HAT FAMILY DIMERISATION DOMAINCONTAINING PROTEIN-RELATED"/>
    <property type="match status" value="1"/>
</dbReference>
<dbReference type="GeneID" id="105445706"/>
<evidence type="ECO:0000256" key="1">
    <source>
        <dbReference type="SAM" id="MobiDB-lite"/>
    </source>
</evidence>
<feature type="compositionally biased region" description="Low complexity" evidence="1">
    <location>
        <begin position="231"/>
        <end position="365"/>
    </location>
</feature>
<accession>A0A7M7NID2</accession>
<evidence type="ECO:0000313" key="2">
    <source>
        <dbReference type="EnsemblMetazoa" id="XP_030837051"/>
    </source>
</evidence>
<dbReference type="EnsemblMetazoa" id="XM_030981191">
    <property type="protein sequence ID" value="XP_030837051"/>
    <property type="gene ID" value="LOC105445706"/>
</dbReference>
<dbReference type="RefSeq" id="XP_030837051.1">
    <property type="nucleotide sequence ID" value="XM_030981191.1"/>
</dbReference>
<dbReference type="AlphaFoldDB" id="A0A7M7NID2"/>
<reference evidence="3" key="1">
    <citation type="submission" date="2015-02" db="EMBL/GenBank/DDBJ databases">
        <title>Genome sequencing for Strongylocentrotus purpuratus.</title>
        <authorList>
            <person name="Murali S."/>
            <person name="Liu Y."/>
            <person name="Vee V."/>
            <person name="English A."/>
            <person name="Wang M."/>
            <person name="Skinner E."/>
            <person name="Han Y."/>
            <person name="Muzny D.M."/>
            <person name="Worley K.C."/>
            <person name="Gibbs R.A."/>
        </authorList>
    </citation>
    <scope>NUCLEOTIDE SEQUENCE</scope>
</reference>
<dbReference type="InParanoid" id="A0A7M7NID2"/>
<dbReference type="KEGG" id="spu:105445706"/>
<dbReference type="InterPro" id="IPR012337">
    <property type="entry name" value="RNaseH-like_sf"/>
</dbReference>
<sequence length="474" mass="51981">MISQTKPTYYTYFLVFFFSTEDVVKKLRTRPFSISTDGSSDRGAQEQLYPIIVRYYDDEHVVSSLLEISSTKERSTGKNIFLLLDKALKEYSIPWSNVIGYSADNASVMMGQVSGVAAFIQKFNPDTFINGCLCHRLHLAGEKGAKELAFCPGDLLIKIYYYLEKSSKRNKEFRETQRSLHVADHVILKYICTRWLSLEASLGRLLEQWEPLLVYFREEAQTRCPSAAPAKKSVTSTTKQPSSSVKSTTSTTKQASSSVKSTTSTTKQPSSSVKSTTSTTKQPSSSVKSTTSTTKQPSSSVKSTTSTTKQASSSVKSTTSTTKQPSSSVKSTTSTTKQPSSSIKSTSSTTKQPSSSVKPTSSTTKQASTSVKGALVNTLIFAGEKLRPHVKAGENVSKLKRKTDHDPAPVPTKKSVSSTSSIAAMSAKNVFFPSSAKSIQSRKEQTNLLNTPQRPRYLRTVEQLKIRLGRSMIN</sequence>
<organism evidence="2 3">
    <name type="scientific">Strongylocentrotus purpuratus</name>
    <name type="common">Purple sea urchin</name>
    <dbReference type="NCBI Taxonomy" id="7668"/>
    <lineage>
        <taxon>Eukaryota</taxon>
        <taxon>Metazoa</taxon>
        <taxon>Echinodermata</taxon>
        <taxon>Eleutherozoa</taxon>
        <taxon>Echinozoa</taxon>
        <taxon>Echinoidea</taxon>
        <taxon>Euechinoidea</taxon>
        <taxon>Echinacea</taxon>
        <taxon>Camarodonta</taxon>
        <taxon>Echinidea</taxon>
        <taxon>Strongylocentrotidae</taxon>
        <taxon>Strongylocentrotus</taxon>
    </lineage>
</organism>
<reference evidence="2" key="2">
    <citation type="submission" date="2021-01" db="UniProtKB">
        <authorList>
            <consortium name="EnsemblMetazoa"/>
        </authorList>
    </citation>
    <scope>IDENTIFICATION</scope>
</reference>